<evidence type="ECO:0000313" key="2">
    <source>
        <dbReference type="Proteomes" id="UP001295684"/>
    </source>
</evidence>
<organism evidence="1 2">
    <name type="scientific">Euplotes crassus</name>
    <dbReference type="NCBI Taxonomy" id="5936"/>
    <lineage>
        <taxon>Eukaryota</taxon>
        <taxon>Sar</taxon>
        <taxon>Alveolata</taxon>
        <taxon>Ciliophora</taxon>
        <taxon>Intramacronucleata</taxon>
        <taxon>Spirotrichea</taxon>
        <taxon>Hypotrichia</taxon>
        <taxon>Euplotida</taxon>
        <taxon>Euplotidae</taxon>
        <taxon>Moneuplotes</taxon>
    </lineage>
</organism>
<dbReference type="Proteomes" id="UP001295684">
    <property type="component" value="Unassembled WGS sequence"/>
</dbReference>
<accession>A0AAD1UD62</accession>
<evidence type="ECO:0000313" key="1">
    <source>
        <dbReference type="EMBL" id="CAI2365805.1"/>
    </source>
</evidence>
<comment type="caution">
    <text evidence="1">The sequence shown here is derived from an EMBL/GenBank/DDBJ whole genome shotgun (WGS) entry which is preliminary data.</text>
</comment>
<dbReference type="AlphaFoldDB" id="A0AAD1UD62"/>
<proteinExistence type="predicted"/>
<gene>
    <name evidence="1" type="ORF">ECRASSUSDP1_LOCUS7090</name>
</gene>
<keyword evidence="2" id="KW-1185">Reference proteome</keyword>
<sequence length="248" mass="29228">MEATLVKREQEILDQTEKIKLKLYLDIVANIFKDFTSKEAPLCWPVRQFSKKQSHFLLKKLKNIRIKGFDSLSLYEEKNQPIFRKFLKTYFIDNINSLYVTPVEEDLHKNNNYLSLVIRYIPNVSQLLYLRNFKISKNNFRKIIQIGRHMNAIKFNECNMNLKGLKFTNFLKYQIKLISFSIPYQPSSKFLEEFEENCIIFITAASSTTLKQSLRSFCTEIIKFHPSIEAKAKEISTRLGFTNLKIGV</sequence>
<protein>
    <submittedName>
        <fullName evidence="1">Uncharacterized protein</fullName>
    </submittedName>
</protein>
<name>A0AAD1UD62_EUPCR</name>
<reference evidence="1" key="1">
    <citation type="submission" date="2023-07" db="EMBL/GenBank/DDBJ databases">
        <authorList>
            <consortium name="AG Swart"/>
            <person name="Singh M."/>
            <person name="Singh A."/>
            <person name="Seah K."/>
            <person name="Emmerich C."/>
        </authorList>
    </citation>
    <scope>NUCLEOTIDE SEQUENCE</scope>
    <source>
        <strain evidence="1">DP1</strain>
    </source>
</reference>
<dbReference type="EMBL" id="CAMPGE010006894">
    <property type="protein sequence ID" value="CAI2365805.1"/>
    <property type="molecule type" value="Genomic_DNA"/>
</dbReference>